<name>A0A9N9PQK1_9HELO</name>
<dbReference type="AlphaFoldDB" id="A0A9N9PQK1"/>
<gene>
    <name evidence="1" type="ORF">HYALB_00001995</name>
</gene>
<dbReference type="OrthoDB" id="194443at2759"/>
<protein>
    <submittedName>
        <fullName evidence="1">Uncharacterized protein</fullName>
    </submittedName>
</protein>
<keyword evidence="2" id="KW-1185">Reference proteome</keyword>
<comment type="caution">
    <text evidence="1">The sequence shown here is derived from an EMBL/GenBank/DDBJ whole genome shotgun (WGS) entry which is preliminary data.</text>
</comment>
<feature type="non-terminal residue" evidence="1">
    <location>
        <position position="319"/>
    </location>
</feature>
<reference evidence="1" key="1">
    <citation type="submission" date="2021-07" db="EMBL/GenBank/DDBJ databases">
        <authorList>
            <person name="Durling M."/>
        </authorList>
    </citation>
    <scope>NUCLEOTIDE SEQUENCE</scope>
</reference>
<accession>A0A9N9PQK1</accession>
<organism evidence="1 2">
    <name type="scientific">Hymenoscyphus albidus</name>
    <dbReference type="NCBI Taxonomy" id="595503"/>
    <lineage>
        <taxon>Eukaryota</taxon>
        <taxon>Fungi</taxon>
        <taxon>Dikarya</taxon>
        <taxon>Ascomycota</taxon>
        <taxon>Pezizomycotina</taxon>
        <taxon>Leotiomycetes</taxon>
        <taxon>Helotiales</taxon>
        <taxon>Helotiaceae</taxon>
        <taxon>Hymenoscyphus</taxon>
    </lineage>
</organism>
<evidence type="ECO:0000313" key="1">
    <source>
        <dbReference type="EMBL" id="CAG8971413.1"/>
    </source>
</evidence>
<evidence type="ECO:0000313" key="2">
    <source>
        <dbReference type="Proteomes" id="UP000701801"/>
    </source>
</evidence>
<dbReference type="EMBL" id="CAJVRM010000020">
    <property type="protein sequence ID" value="CAG8971413.1"/>
    <property type="molecule type" value="Genomic_DNA"/>
</dbReference>
<proteinExistence type="predicted"/>
<sequence length="319" mass="36344">LFNLTGQNAIEIENSRITYSLFNNGTTKLDTLPDAIESLSEIYEAQESTGYTPRWYTRYFDAVLSLYATPNITLRLVEKVDENGQEVVCTPTIAGLPAQYIVPKGLLTRNSPVLRAMFSDQWMEGRNGIINVPIMKGVISKASMEMFLFLCLRETLPRFTADEIQDQKRYISVLLEVARLSDMWRMTVTISQEQPFGYLIAEQIRGLIIAGRSALERSTQSPECTKHIPHSLFYTPKHLDSAWILPSGHPVREMFLLAAVVPYLLRMKDDWALVAILEKEGAAVRLLELVGDTLAEIARDTVRHEIFDPFSREIWDWIV</sequence>
<dbReference type="Proteomes" id="UP000701801">
    <property type="component" value="Unassembled WGS sequence"/>
</dbReference>